<protein>
    <submittedName>
        <fullName evidence="1">Uncharacterized protein</fullName>
    </submittedName>
</protein>
<reference evidence="1 2" key="2">
    <citation type="journal article" date="2022" name="Mol. Ecol. Resour.">
        <title>The genomes of chicory, endive, great burdock and yacon provide insights into Asteraceae paleo-polyploidization history and plant inulin production.</title>
        <authorList>
            <person name="Fan W."/>
            <person name="Wang S."/>
            <person name="Wang H."/>
            <person name="Wang A."/>
            <person name="Jiang F."/>
            <person name="Liu H."/>
            <person name="Zhao H."/>
            <person name="Xu D."/>
            <person name="Zhang Y."/>
        </authorList>
    </citation>
    <scope>NUCLEOTIDE SEQUENCE [LARGE SCALE GENOMIC DNA]</scope>
    <source>
        <strain evidence="2">cv. Punajuju</strain>
        <tissue evidence="1">Leaves</tissue>
    </source>
</reference>
<keyword evidence="2" id="KW-1185">Reference proteome</keyword>
<gene>
    <name evidence="1" type="ORF">L2E82_05266</name>
</gene>
<organism evidence="1 2">
    <name type="scientific">Cichorium intybus</name>
    <name type="common">Chicory</name>
    <dbReference type="NCBI Taxonomy" id="13427"/>
    <lineage>
        <taxon>Eukaryota</taxon>
        <taxon>Viridiplantae</taxon>
        <taxon>Streptophyta</taxon>
        <taxon>Embryophyta</taxon>
        <taxon>Tracheophyta</taxon>
        <taxon>Spermatophyta</taxon>
        <taxon>Magnoliopsida</taxon>
        <taxon>eudicotyledons</taxon>
        <taxon>Gunneridae</taxon>
        <taxon>Pentapetalae</taxon>
        <taxon>asterids</taxon>
        <taxon>campanulids</taxon>
        <taxon>Asterales</taxon>
        <taxon>Asteraceae</taxon>
        <taxon>Cichorioideae</taxon>
        <taxon>Cichorieae</taxon>
        <taxon>Cichoriinae</taxon>
        <taxon>Cichorium</taxon>
    </lineage>
</organism>
<sequence length="137" mass="15413">MAMVRRLFLLITWSIYAEVNGKEIGVVRRRWHLWRRFYDLYLGISPGIMELVQKLKGSGKTVYLISGGFRQMINPVASGGKPTAIELIRKTHEYKTVIMIGEGATDLEARKPGCVDLFICYSGVQLRCAFKSGLASV</sequence>
<dbReference type="EMBL" id="CM042009">
    <property type="protein sequence ID" value="KAI3791494.1"/>
    <property type="molecule type" value="Genomic_DNA"/>
</dbReference>
<evidence type="ECO:0000313" key="1">
    <source>
        <dbReference type="EMBL" id="KAI3791494.1"/>
    </source>
</evidence>
<accession>A0ACB9H719</accession>
<comment type="caution">
    <text evidence="1">The sequence shown here is derived from an EMBL/GenBank/DDBJ whole genome shotgun (WGS) entry which is preliminary data.</text>
</comment>
<proteinExistence type="predicted"/>
<evidence type="ECO:0000313" key="2">
    <source>
        <dbReference type="Proteomes" id="UP001055811"/>
    </source>
</evidence>
<reference evidence="2" key="1">
    <citation type="journal article" date="2022" name="Mol. Ecol. Resour.">
        <title>The genomes of chicory, endive, great burdock and yacon provide insights into Asteraceae palaeo-polyploidization history and plant inulin production.</title>
        <authorList>
            <person name="Fan W."/>
            <person name="Wang S."/>
            <person name="Wang H."/>
            <person name="Wang A."/>
            <person name="Jiang F."/>
            <person name="Liu H."/>
            <person name="Zhao H."/>
            <person name="Xu D."/>
            <person name="Zhang Y."/>
        </authorList>
    </citation>
    <scope>NUCLEOTIDE SEQUENCE [LARGE SCALE GENOMIC DNA]</scope>
    <source>
        <strain evidence="2">cv. Punajuju</strain>
    </source>
</reference>
<dbReference type="Proteomes" id="UP001055811">
    <property type="component" value="Linkage Group LG01"/>
</dbReference>
<name>A0ACB9H719_CICIN</name>